<comment type="caution">
    <text evidence="4">The sequence shown here is derived from an EMBL/GenBank/DDBJ whole genome shotgun (WGS) entry which is preliminary data.</text>
</comment>
<evidence type="ECO:0000259" key="3">
    <source>
        <dbReference type="Pfam" id="PF13400"/>
    </source>
</evidence>
<dbReference type="Pfam" id="PF13400">
    <property type="entry name" value="Tad"/>
    <property type="match status" value="1"/>
</dbReference>
<dbReference type="NCBIfam" id="TIGR03816">
    <property type="entry name" value="tadE_like_DECH"/>
    <property type="match status" value="1"/>
</dbReference>
<dbReference type="Proteomes" id="UP001369736">
    <property type="component" value="Unassembled WGS sequence"/>
</dbReference>
<organism evidence="4 5">
    <name type="scientific">Actinomycetospora flava</name>
    <dbReference type="NCBI Taxonomy" id="3129232"/>
    <lineage>
        <taxon>Bacteria</taxon>
        <taxon>Bacillati</taxon>
        <taxon>Actinomycetota</taxon>
        <taxon>Actinomycetes</taxon>
        <taxon>Pseudonocardiales</taxon>
        <taxon>Pseudonocardiaceae</taxon>
        <taxon>Actinomycetospora</taxon>
    </lineage>
</organism>
<keyword evidence="5" id="KW-1185">Reference proteome</keyword>
<keyword evidence="2" id="KW-0472">Membrane</keyword>
<dbReference type="InterPro" id="IPR028087">
    <property type="entry name" value="Tad_N"/>
</dbReference>
<dbReference type="EMBL" id="JBBEGM010000028">
    <property type="protein sequence ID" value="MEJ2866062.1"/>
    <property type="molecule type" value="Genomic_DNA"/>
</dbReference>
<reference evidence="4 5" key="1">
    <citation type="submission" date="2024-03" db="EMBL/GenBank/DDBJ databases">
        <title>Actinomycetospora sp. OC33-EN07, a novel actinomycete isolated from wild orchid (Aerides multiflora).</title>
        <authorList>
            <person name="Suriyachadkun C."/>
        </authorList>
    </citation>
    <scope>NUCLEOTIDE SEQUENCE [LARGE SCALE GENOMIC DNA]</scope>
    <source>
        <strain evidence="4 5">OC33-EN07</strain>
    </source>
</reference>
<name>A0ABU8MHF3_9PSEU</name>
<evidence type="ECO:0000313" key="5">
    <source>
        <dbReference type="Proteomes" id="UP001369736"/>
    </source>
</evidence>
<feature type="transmembrane region" description="Helical" evidence="2">
    <location>
        <begin position="20"/>
        <end position="44"/>
    </location>
</feature>
<feature type="region of interest" description="Disordered" evidence="1">
    <location>
        <begin position="116"/>
        <end position="152"/>
    </location>
</feature>
<proteinExistence type="predicted"/>
<sequence length="152" mass="14440">MSGTAGGRRAVGDAGSATVLAAAAVGVLIALLGLGLQIGAATLARHRAESAADLAALAGAREAVRGADVACARSTEVAERNGARLVDCAVEGWSVTVITATSCRCLPSVSGEATGRARAGPVAVGGPPSGPTSVTGGDGQVNAPGRAEGGPG</sequence>
<dbReference type="InterPro" id="IPR021202">
    <property type="entry name" value="Rv3654c-like"/>
</dbReference>
<keyword evidence="2" id="KW-0812">Transmembrane</keyword>
<feature type="compositionally biased region" description="Low complexity" evidence="1">
    <location>
        <begin position="116"/>
        <end position="135"/>
    </location>
</feature>
<evidence type="ECO:0000256" key="1">
    <source>
        <dbReference type="SAM" id="MobiDB-lite"/>
    </source>
</evidence>
<feature type="domain" description="Putative Flp pilus-assembly TadG-like N-terminal" evidence="3">
    <location>
        <begin position="15"/>
        <end position="61"/>
    </location>
</feature>
<dbReference type="RefSeq" id="WP_337707438.1">
    <property type="nucleotide sequence ID" value="NZ_JBBEGM010000028.1"/>
</dbReference>
<evidence type="ECO:0000313" key="4">
    <source>
        <dbReference type="EMBL" id="MEJ2866062.1"/>
    </source>
</evidence>
<gene>
    <name evidence="4" type="ORF">WCD58_33255</name>
</gene>
<evidence type="ECO:0000256" key="2">
    <source>
        <dbReference type="SAM" id="Phobius"/>
    </source>
</evidence>
<protein>
    <submittedName>
        <fullName evidence="4">Rv3654c family TadE-like protein</fullName>
    </submittedName>
</protein>
<keyword evidence="2" id="KW-1133">Transmembrane helix</keyword>
<accession>A0ABU8MHF3</accession>